<dbReference type="Proteomes" id="UP000625210">
    <property type="component" value="Unassembled WGS sequence"/>
</dbReference>
<reference evidence="1" key="2">
    <citation type="submission" date="2020-09" db="EMBL/GenBank/DDBJ databases">
        <authorList>
            <person name="Sun Q."/>
            <person name="Zhou Y."/>
        </authorList>
    </citation>
    <scope>NUCLEOTIDE SEQUENCE</scope>
    <source>
        <strain evidence="1">CGMCC 1.15179</strain>
    </source>
</reference>
<proteinExistence type="predicted"/>
<evidence type="ECO:0000313" key="2">
    <source>
        <dbReference type="Proteomes" id="UP000625210"/>
    </source>
</evidence>
<accession>A0A8J2YA70</accession>
<comment type="caution">
    <text evidence="1">The sequence shown here is derived from an EMBL/GenBank/DDBJ whole genome shotgun (WGS) entry which is preliminary data.</text>
</comment>
<evidence type="ECO:0000313" key="1">
    <source>
        <dbReference type="EMBL" id="GGE07798.1"/>
    </source>
</evidence>
<protein>
    <submittedName>
        <fullName evidence="1">Uncharacterized protein</fullName>
    </submittedName>
</protein>
<organism evidence="1 2">
    <name type="scientific">Marinithermofilum abyssi</name>
    <dbReference type="NCBI Taxonomy" id="1571185"/>
    <lineage>
        <taxon>Bacteria</taxon>
        <taxon>Bacillati</taxon>
        <taxon>Bacillota</taxon>
        <taxon>Bacilli</taxon>
        <taxon>Bacillales</taxon>
        <taxon>Thermoactinomycetaceae</taxon>
        <taxon>Marinithermofilum</taxon>
    </lineage>
</organism>
<dbReference type="RefSeq" id="WP_188646457.1">
    <property type="nucleotide sequence ID" value="NZ_BMHQ01000002.1"/>
</dbReference>
<reference evidence="1" key="1">
    <citation type="journal article" date="2014" name="Int. J. Syst. Evol. Microbiol.">
        <title>Complete genome sequence of Corynebacterium casei LMG S-19264T (=DSM 44701T), isolated from a smear-ripened cheese.</title>
        <authorList>
            <consortium name="US DOE Joint Genome Institute (JGI-PGF)"/>
            <person name="Walter F."/>
            <person name="Albersmeier A."/>
            <person name="Kalinowski J."/>
            <person name="Ruckert C."/>
        </authorList>
    </citation>
    <scope>NUCLEOTIDE SEQUENCE</scope>
    <source>
        <strain evidence="1">CGMCC 1.15179</strain>
    </source>
</reference>
<dbReference type="EMBL" id="BMHQ01000002">
    <property type="protein sequence ID" value="GGE07798.1"/>
    <property type="molecule type" value="Genomic_DNA"/>
</dbReference>
<gene>
    <name evidence="1" type="ORF">GCM10011571_06300</name>
</gene>
<keyword evidence="2" id="KW-1185">Reference proteome</keyword>
<name>A0A8J2YA70_9BACL</name>
<dbReference type="AlphaFoldDB" id="A0A8J2YA70"/>
<sequence>MEDQQITYSDKKEERHNNLVNIHLYEKYLDQPIKNGIDNFIKRLSYSSRSEETIN</sequence>